<dbReference type="SMART" id="SM00364">
    <property type="entry name" value="LRR_BAC"/>
    <property type="match status" value="3"/>
</dbReference>
<keyword evidence="2" id="KW-0472">Membrane</keyword>
<dbReference type="OrthoDB" id="676979at2759"/>
<reference evidence="4 5" key="1">
    <citation type="submission" date="2016-07" db="EMBL/GenBank/DDBJ databases">
        <title>Pervasive Adenine N6-methylation of Active Genes in Fungi.</title>
        <authorList>
            <consortium name="DOE Joint Genome Institute"/>
            <person name="Mondo S.J."/>
            <person name="Dannebaum R.O."/>
            <person name="Kuo R.C."/>
            <person name="Labutti K."/>
            <person name="Haridas S."/>
            <person name="Kuo A."/>
            <person name="Salamov A."/>
            <person name="Ahrendt S.R."/>
            <person name="Lipzen A."/>
            <person name="Sullivan W."/>
            <person name="Andreopoulos W.B."/>
            <person name="Clum A."/>
            <person name="Lindquist E."/>
            <person name="Daum C."/>
            <person name="Ramamoorthy G.K."/>
            <person name="Gryganskyi A."/>
            <person name="Culley D."/>
            <person name="Magnuson J.K."/>
            <person name="James T.Y."/>
            <person name="O'Malley M.A."/>
            <person name="Stajich J.E."/>
            <person name="Spatafora J.W."/>
            <person name="Visel A."/>
            <person name="Grigoriev I.V."/>
        </authorList>
    </citation>
    <scope>NUCLEOTIDE SEQUENCE [LARGE SCALE GENOMIC DNA]</scope>
    <source>
        <strain evidence="4 5">JEL800</strain>
    </source>
</reference>
<dbReference type="PANTHER" id="PTHR48010:SF58">
    <property type="entry name" value="RECEPTOR PROTEIN KINASE-LIKE PROTEIN ZAR1"/>
    <property type="match status" value="1"/>
</dbReference>
<feature type="compositionally biased region" description="Pro residues" evidence="1">
    <location>
        <begin position="232"/>
        <end position="253"/>
    </location>
</feature>
<name>A0A1Y2C5H9_9FUNG</name>
<dbReference type="Gene3D" id="3.80.10.10">
    <property type="entry name" value="Ribonuclease Inhibitor"/>
    <property type="match status" value="2"/>
</dbReference>
<dbReference type="PANTHER" id="PTHR48010">
    <property type="entry name" value="OS05G0588300 PROTEIN"/>
    <property type="match status" value="1"/>
</dbReference>
<feature type="compositionally biased region" description="Low complexity" evidence="1">
    <location>
        <begin position="303"/>
        <end position="312"/>
    </location>
</feature>
<dbReference type="InterPro" id="IPR032675">
    <property type="entry name" value="LRR_dom_sf"/>
</dbReference>
<dbReference type="InterPro" id="IPR001611">
    <property type="entry name" value="Leu-rich_rpt"/>
</dbReference>
<dbReference type="EMBL" id="MCGO01000029">
    <property type="protein sequence ID" value="ORY42196.1"/>
    <property type="molecule type" value="Genomic_DNA"/>
</dbReference>
<keyword evidence="5" id="KW-1185">Reference proteome</keyword>
<evidence type="ECO:0000256" key="1">
    <source>
        <dbReference type="SAM" id="MobiDB-lite"/>
    </source>
</evidence>
<dbReference type="AlphaFoldDB" id="A0A1Y2C5H9"/>
<organism evidence="4 5">
    <name type="scientific">Rhizoclosmatium globosum</name>
    <dbReference type="NCBI Taxonomy" id="329046"/>
    <lineage>
        <taxon>Eukaryota</taxon>
        <taxon>Fungi</taxon>
        <taxon>Fungi incertae sedis</taxon>
        <taxon>Chytridiomycota</taxon>
        <taxon>Chytridiomycota incertae sedis</taxon>
        <taxon>Chytridiomycetes</taxon>
        <taxon>Chytridiales</taxon>
        <taxon>Chytriomycetaceae</taxon>
        <taxon>Rhizoclosmatium</taxon>
    </lineage>
</organism>
<gene>
    <name evidence="4" type="ORF">BCR33DRAFT_851733</name>
</gene>
<proteinExistence type="predicted"/>
<accession>A0A1Y2C5H9</accession>
<feature type="transmembrane region" description="Helical" evidence="2">
    <location>
        <begin position="312"/>
        <end position="333"/>
    </location>
</feature>
<dbReference type="Pfam" id="PF00560">
    <property type="entry name" value="LRR_1"/>
    <property type="match status" value="3"/>
</dbReference>
<feature type="region of interest" description="Disordered" evidence="1">
    <location>
        <begin position="229"/>
        <end position="312"/>
    </location>
</feature>
<feature type="compositionally biased region" description="Polar residues" evidence="1">
    <location>
        <begin position="261"/>
        <end position="279"/>
    </location>
</feature>
<protein>
    <submittedName>
        <fullName evidence="4">L domain-like protein</fullName>
    </submittedName>
</protein>
<dbReference type="PROSITE" id="PS51450">
    <property type="entry name" value="LRR"/>
    <property type="match status" value="1"/>
</dbReference>
<feature type="chain" id="PRO_5012576010" evidence="3">
    <location>
        <begin position="21"/>
        <end position="402"/>
    </location>
</feature>
<evidence type="ECO:0000313" key="4">
    <source>
        <dbReference type="EMBL" id="ORY42196.1"/>
    </source>
</evidence>
<feature type="compositionally biased region" description="Pro residues" evidence="1">
    <location>
        <begin position="293"/>
        <end position="302"/>
    </location>
</feature>
<evidence type="ECO:0000313" key="5">
    <source>
        <dbReference type="Proteomes" id="UP000193642"/>
    </source>
</evidence>
<keyword evidence="2" id="KW-0812">Transmembrane</keyword>
<keyword evidence="3" id="KW-0732">Signal</keyword>
<sequence length="402" mass="41273">MKQTLILFAALACVIHTATADNDLEKRQGSDSNTATATATTGPSTPLINECQVIHDTWSSYPSSPSACCTSRGITCIDGLVSQISLSSGAQVGPIPNFILFTKLTYLSLTGNGHVGSIPSLPPSLQYLDLGSNQLTGSLPYLPSTLTYIQLSKNRLSGSIPTSIITLGSLQFLDVSSNTLTGLIPQFPSSLTQSGLWGGYPKSLNGNCFTNSQDYSVVNANSCAPTAGVPGANPPPTSSSTPPSPGGVGPPPVTSITPIVAQNTGEGNSVPTGTDNKAMNTGMPAPTAGSGPNPHPPGPPTPQSDSPSNTGVIAGGVAGGVVALVLIVVVGAYRMKDGSKTGDQEMQYFPTPENSNSPEVFPSPPPMVDLKVDQGANIDILTPPLEKDVGRKPLPGRIWGTR</sequence>
<dbReference type="SUPFAM" id="SSF52058">
    <property type="entry name" value="L domain-like"/>
    <property type="match status" value="1"/>
</dbReference>
<evidence type="ECO:0000256" key="2">
    <source>
        <dbReference type="SAM" id="Phobius"/>
    </source>
</evidence>
<comment type="caution">
    <text evidence="4">The sequence shown here is derived from an EMBL/GenBank/DDBJ whole genome shotgun (WGS) entry which is preliminary data.</text>
</comment>
<dbReference type="InterPro" id="IPR050994">
    <property type="entry name" value="At_inactive_RLKs"/>
</dbReference>
<feature type="signal peptide" evidence="3">
    <location>
        <begin position="1"/>
        <end position="20"/>
    </location>
</feature>
<evidence type="ECO:0000256" key="3">
    <source>
        <dbReference type="SAM" id="SignalP"/>
    </source>
</evidence>
<keyword evidence="2" id="KW-1133">Transmembrane helix</keyword>
<dbReference type="Proteomes" id="UP000193642">
    <property type="component" value="Unassembled WGS sequence"/>
</dbReference>